<accession>A0A9D4X249</accession>
<organism evidence="1 2">
    <name type="scientific">Pisum sativum</name>
    <name type="common">Garden pea</name>
    <name type="synonym">Lathyrus oleraceus</name>
    <dbReference type="NCBI Taxonomy" id="3888"/>
    <lineage>
        <taxon>Eukaryota</taxon>
        <taxon>Viridiplantae</taxon>
        <taxon>Streptophyta</taxon>
        <taxon>Embryophyta</taxon>
        <taxon>Tracheophyta</taxon>
        <taxon>Spermatophyta</taxon>
        <taxon>Magnoliopsida</taxon>
        <taxon>eudicotyledons</taxon>
        <taxon>Gunneridae</taxon>
        <taxon>Pentapetalae</taxon>
        <taxon>rosids</taxon>
        <taxon>fabids</taxon>
        <taxon>Fabales</taxon>
        <taxon>Fabaceae</taxon>
        <taxon>Papilionoideae</taxon>
        <taxon>50 kb inversion clade</taxon>
        <taxon>NPAAA clade</taxon>
        <taxon>Hologalegina</taxon>
        <taxon>IRL clade</taxon>
        <taxon>Fabeae</taxon>
        <taxon>Lathyrus</taxon>
    </lineage>
</organism>
<sequence length="75" mass="8791">MTGHINDYGVWVAKWMIECLFRSDYEVIIVVTPTRMKLTLYLLQSSNNVLLKEILSKASSYWDVLEKKRKALVKI</sequence>
<protein>
    <submittedName>
        <fullName evidence="1">Uncharacterized protein</fullName>
    </submittedName>
</protein>
<reference evidence="1 2" key="1">
    <citation type="journal article" date="2022" name="Nat. Genet.">
        <title>Improved pea reference genome and pan-genome highlight genomic features and evolutionary characteristics.</title>
        <authorList>
            <person name="Yang T."/>
            <person name="Liu R."/>
            <person name="Luo Y."/>
            <person name="Hu S."/>
            <person name="Wang D."/>
            <person name="Wang C."/>
            <person name="Pandey M.K."/>
            <person name="Ge S."/>
            <person name="Xu Q."/>
            <person name="Li N."/>
            <person name="Li G."/>
            <person name="Huang Y."/>
            <person name="Saxena R.K."/>
            <person name="Ji Y."/>
            <person name="Li M."/>
            <person name="Yan X."/>
            <person name="He Y."/>
            <person name="Liu Y."/>
            <person name="Wang X."/>
            <person name="Xiang C."/>
            <person name="Varshney R.K."/>
            <person name="Ding H."/>
            <person name="Gao S."/>
            <person name="Zong X."/>
        </authorList>
    </citation>
    <scope>NUCLEOTIDE SEQUENCE [LARGE SCALE GENOMIC DNA]</scope>
    <source>
        <strain evidence="1 2">cv. Zhongwan 6</strain>
    </source>
</reference>
<evidence type="ECO:0000313" key="2">
    <source>
        <dbReference type="Proteomes" id="UP001058974"/>
    </source>
</evidence>
<evidence type="ECO:0000313" key="1">
    <source>
        <dbReference type="EMBL" id="KAI5410806.1"/>
    </source>
</evidence>
<gene>
    <name evidence="1" type="ORF">KIW84_056080</name>
</gene>
<dbReference type="Proteomes" id="UP001058974">
    <property type="component" value="Chromosome 5"/>
</dbReference>
<name>A0A9D4X249_PEA</name>
<proteinExistence type="predicted"/>
<keyword evidence="2" id="KW-1185">Reference proteome</keyword>
<dbReference type="EMBL" id="JAMSHJ010000005">
    <property type="protein sequence ID" value="KAI5410806.1"/>
    <property type="molecule type" value="Genomic_DNA"/>
</dbReference>
<dbReference type="Gramene" id="Psat05G0608000-T1">
    <property type="protein sequence ID" value="KAI5410806.1"/>
    <property type="gene ID" value="KIW84_056080"/>
</dbReference>
<dbReference type="AlphaFoldDB" id="A0A9D4X249"/>
<comment type="caution">
    <text evidence="1">The sequence shown here is derived from an EMBL/GenBank/DDBJ whole genome shotgun (WGS) entry which is preliminary data.</text>
</comment>